<gene>
    <name evidence="3" type="ORF">AVDCRST_MAG76-2146</name>
</gene>
<organism evidence="3">
    <name type="scientific">uncultured Acidimicrobiales bacterium</name>
    <dbReference type="NCBI Taxonomy" id="310071"/>
    <lineage>
        <taxon>Bacteria</taxon>
        <taxon>Bacillati</taxon>
        <taxon>Actinomycetota</taxon>
        <taxon>Acidimicrobiia</taxon>
        <taxon>Acidimicrobiales</taxon>
        <taxon>environmental samples</taxon>
    </lineage>
</organism>
<proteinExistence type="predicted"/>
<feature type="compositionally biased region" description="Basic and acidic residues" evidence="1">
    <location>
        <begin position="57"/>
        <end position="82"/>
    </location>
</feature>
<dbReference type="InterPro" id="IPR011990">
    <property type="entry name" value="TPR-like_helical_dom_sf"/>
</dbReference>
<evidence type="ECO:0000256" key="2">
    <source>
        <dbReference type="SAM" id="Phobius"/>
    </source>
</evidence>
<feature type="region of interest" description="Disordered" evidence="1">
    <location>
        <begin position="112"/>
        <end position="132"/>
    </location>
</feature>
<feature type="region of interest" description="Disordered" evidence="1">
    <location>
        <begin position="56"/>
        <end position="82"/>
    </location>
</feature>
<dbReference type="SUPFAM" id="SSF48452">
    <property type="entry name" value="TPR-like"/>
    <property type="match status" value="1"/>
</dbReference>
<dbReference type="AlphaFoldDB" id="A0A6J4ICB2"/>
<keyword evidence="2" id="KW-1133">Transmembrane helix</keyword>
<feature type="transmembrane region" description="Helical" evidence="2">
    <location>
        <begin position="88"/>
        <end position="110"/>
    </location>
</feature>
<keyword evidence="2" id="KW-0812">Transmembrane</keyword>
<feature type="compositionally biased region" description="Pro residues" evidence="1">
    <location>
        <begin position="264"/>
        <end position="275"/>
    </location>
</feature>
<feature type="region of interest" description="Disordered" evidence="1">
    <location>
        <begin position="255"/>
        <end position="282"/>
    </location>
</feature>
<accession>A0A6J4ICB2</accession>
<evidence type="ECO:0000256" key="1">
    <source>
        <dbReference type="SAM" id="MobiDB-lite"/>
    </source>
</evidence>
<evidence type="ECO:0008006" key="4">
    <source>
        <dbReference type="Google" id="ProtNLM"/>
    </source>
</evidence>
<dbReference type="Pfam" id="PF13432">
    <property type="entry name" value="TPR_16"/>
    <property type="match status" value="1"/>
</dbReference>
<evidence type="ECO:0000313" key="3">
    <source>
        <dbReference type="EMBL" id="CAA9248587.1"/>
    </source>
</evidence>
<dbReference type="Gene3D" id="1.25.40.10">
    <property type="entry name" value="Tetratricopeptide repeat domain"/>
    <property type="match status" value="1"/>
</dbReference>
<keyword evidence="2" id="KW-0472">Membrane</keyword>
<protein>
    <recommendedName>
        <fullName evidence="4">Tetratricopeptide repeat protein</fullName>
    </recommendedName>
</protein>
<name>A0A6J4ICB2_9ACTN</name>
<sequence length="282" mass="30119">MRSDEPRTELEEERDFLLRSLEDLESEHAAGDLGDDDYRALEEDYTARAAAVLRRLQHLDSGDPPSPRKDGDAVSSRRVEAGGRRRRAGWPMLLGILATVALAAGSGYLVTQSSGERRPDQGVSGGPESSPRSLLQQAIDLDNGGKLVDAAKLYDAVLAEEPENVIALTRRGWVLGRSGRQASSPELLQAGLGYLDRATKVDPSYADAHAFKGLVLGALGRPGEAGCEFRLWLSIAPITDPLRQDIEGVLDEATKQAGGTLPECPKPPVPVPVPAAPTSTTP</sequence>
<dbReference type="EMBL" id="CADCSZ010000135">
    <property type="protein sequence ID" value="CAA9248587.1"/>
    <property type="molecule type" value="Genomic_DNA"/>
</dbReference>
<reference evidence="3" key="1">
    <citation type="submission" date="2020-02" db="EMBL/GenBank/DDBJ databases">
        <authorList>
            <person name="Meier V. D."/>
        </authorList>
    </citation>
    <scope>NUCLEOTIDE SEQUENCE</scope>
    <source>
        <strain evidence="3">AVDCRST_MAG76</strain>
    </source>
</reference>